<dbReference type="Gene3D" id="3.30.470.20">
    <property type="entry name" value="ATP-grasp fold, B domain"/>
    <property type="match status" value="1"/>
</dbReference>
<evidence type="ECO:0000256" key="2">
    <source>
        <dbReference type="ARBA" id="ARBA00022741"/>
    </source>
</evidence>
<dbReference type="EMBL" id="DSJT01000004">
    <property type="protein sequence ID" value="HEF86952.1"/>
    <property type="molecule type" value="Genomic_DNA"/>
</dbReference>
<dbReference type="GO" id="GO:0016879">
    <property type="term" value="F:ligase activity, forming carbon-nitrogen bonds"/>
    <property type="evidence" value="ECO:0007669"/>
    <property type="project" value="TreeGrafter"/>
</dbReference>
<keyword evidence="2 4" id="KW-0547">Nucleotide-binding</keyword>
<evidence type="ECO:0000259" key="5">
    <source>
        <dbReference type="PROSITE" id="PS50975"/>
    </source>
</evidence>
<keyword evidence="3 4" id="KW-0067">ATP-binding</keyword>
<dbReference type="PANTHER" id="PTHR21621:SF0">
    <property type="entry name" value="BETA-CITRYLGLUTAMATE SYNTHASE B-RELATED"/>
    <property type="match status" value="1"/>
</dbReference>
<feature type="domain" description="ATP-grasp" evidence="5">
    <location>
        <begin position="108"/>
        <end position="291"/>
    </location>
</feature>
<dbReference type="PANTHER" id="PTHR21621">
    <property type="entry name" value="RIBOSOMAL PROTEIN S6 MODIFICATION PROTEIN"/>
    <property type="match status" value="1"/>
</dbReference>
<organism evidence="6">
    <name type="scientific">Thermosphaera aggregans</name>
    <dbReference type="NCBI Taxonomy" id="54254"/>
    <lineage>
        <taxon>Archaea</taxon>
        <taxon>Thermoproteota</taxon>
        <taxon>Thermoprotei</taxon>
        <taxon>Desulfurococcales</taxon>
        <taxon>Desulfurococcaceae</taxon>
        <taxon>Thermosphaera</taxon>
    </lineage>
</organism>
<dbReference type="GO" id="GO:0046872">
    <property type="term" value="F:metal ion binding"/>
    <property type="evidence" value="ECO:0007669"/>
    <property type="project" value="UniProtKB-KW"/>
</dbReference>
<keyword evidence="1" id="KW-0479">Metal-binding</keyword>
<comment type="caution">
    <text evidence="6">The sequence shown here is derived from an EMBL/GenBank/DDBJ whole genome shotgun (WGS) entry which is preliminary data.</text>
</comment>
<keyword evidence="6" id="KW-0436">Ligase</keyword>
<reference evidence="6" key="1">
    <citation type="journal article" date="2020" name="mSystems">
        <title>Genome- and Community-Level Interaction Insights into Carbon Utilization and Element Cycling Functions of Hydrothermarchaeota in Hydrothermal Sediment.</title>
        <authorList>
            <person name="Zhou Z."/>
            <person name="Liu Y."/>
            <person name="Xu W."/>
            <person name="Pan J."/>
            <person name="Luo Z.H."/>
            <person name="Li M."/>
        </authorList>
    </citation>
    <scope>NUCLEOTIDE SEQUENCE [LARGE SCALE GENOMIC DNA]</scope>
    <source>
        <strain evidence="6">SpSt-23</strain>
    </source>
</reference>
<sequence length="296" mass="32816">MKIGVIDYRREPPRSVTDLFEAAKKRGVEAVYLKLPLMDAFIDDGRIVVKQRDELVNIDGAVLRGIGLVMSLDVFEKRLGVLEALASTVPVINNPFNALIAKDKWRSLIRLSLHGLPVPDTMITENPFSAMRYAQAKKKIVYKPLMGSLGLGSALIEDPDLAFQTTRSLMNIGVPSYLQKYLEKPGYDYRVFVVGGKVIGAMKRVSRNSWKTNIAQGAQGVPVQEKDAPEVFTTAVKASKILGLDYAGVDIAEDVSTGKHYILEVNAFPYWEGLRASIGVNPPDYIIEHLIEKIKK</sequence>
<evidence type="ECO:0000256" key="4">
    <source>
        <dbReference type="PROSITE-ProRule" id="PRU00409"/>
    </source>
</evidence>
<dbReference type="GO" id="GO:0005737">
    <property type="term" value="C:cytoplasm"/>
    <property type="evidence" value="ECO:0007669"/>
    <property type="project" value="TreeGrafter"/>
</dbReference>
<dbReference type="Gene3D" id="3.40.50.20">
    <property type="match status" value="1"/>
</dbReference>
<dbReference type="AlphaFoldDB" id="A0A7C2BJZ0"/>
<dbReference type="InterPro" id="IPR004666">
    <property type="entry name" value="Rp_bS6_RimK/Lys_biosynth_LsyX"/>
</dbReference>
<dbReference type="GO" id="GO:0005524">
    <property type="term" value="F:ATP binding"/>
    <property type="evidence" value="ECO:0007669"/>
    <property type="project" value="UniProtKB-UniRule"/>
</dbReference>
<name>A0A7C2BJZ0_9CREN</name>
<evidence type="ECO:0000313" key="6">
    <source>
        <dbReference type="EMBL" id="HEF86952.1"/>
    </source>
</evidence>
<dbReference type="InterPro" id="IPR013651">
    <property type="entry name" value="ATP-grasp_RimK-type"/>
</dbReference>
<dbReference type="Pfam" id="PF08443">
    <property type="entry name" value="RimK"/>
    <property type="match status" value="1"/>
</dbReference>
<evidence type="ECO:0000256" key="3">
    <source>
        <dbReference type="ARBA" id="ARBA00022840"/>
    </source>
</evidence>
<protein>
    <submittedName>
        <fullName evidence="6">RimK family alpha-L-glutamate ligase</fullName>
    </submittedName>
</protein>
<dbReference type="NCBIfam" id="TIGR00768">
    <property type="entry name" value="rimK_fam"/>
    <property type="match status" value="1"/>
</dbReference>
<dbReference type="InterPro" id="IPR011761">
    <property type="entry name" value="ATP-grasp"/>
</dbReference>
<proteinExistence type="predicted"/>
<dbReference type="SUPFAM" id="SSF56059">
    <property type="entry name" value="Glutathione synthetase ATP-binding domain-like"/>
    <property type="match status" value="1"/>
</dbReference>
<evidence type="ECO:0000256" key="1">
    <source>
        <dbReference type="ARBA" id="ARBA00022723"/>
    </source>
</evidence>
<dbReference type="PROSITE" id="PS50975">
    <property type="entry name" value="ATP_GRASP"/>
    <property type="match status" value="1"/>
</dbReference>
<gene>
    <name evidence="6" type="ORF">ENP55_01325</name>
</gene>
<accession>A0A7C2BJZ0</accession>